<accession>A0A366EXH4</accession>
<dbReference type="AlphaFoldDB" id="A0A366EXH4"/>
<gene>
    <name evidence="1" type="ORF">DET59_103297</name>
</gene>
<dbReference type="Pfam" id="PF14275">
    <property type="entry name" value="DUF4362"/>
    <property type="match status" value="1"/>
</dbReference>
<organism evidence="1 2">
    <name type="scientific">Rossellomorea aquimaris</name>
    <dbReference type="NCBI Taxonomy" id="189382"/>
    <lineage>
        <taxon>Bacteria</taxon>
        <taxon>Bacillati</taxon>
        <taxon>Bacillota</taxon>
        <taxon>Bacilli</taxon>
        <taxon>Bacillales</taxon>
        <taxon>Bacillaceae</taxon>
        <taxon>Rossellomorea</taxon>
    </lineage>
</organism>
<name>A0A366EXH4_9BACI</name>
<evidence type="ECO:0000313" key="2">
    <source>
        <dbReference type="Proteomes" id="UP000252118"/>
    </source>
</evidence>
<evidence type="ECO:0000313" key="1">
    <source>
        <dbReference type="EMBL" id="RBP06165.1"/>
    </source>
</evidence>
<comment type="caution">
    <text evidence="1">The sequence shown here is derived from an EMBL/GenBank/DDBJ whole genome shotgun (WGS) entry which is preliminary data.</text>
</comment>
<protein>
    <submittedName>
        <fullName evidence="1">Uncharacterized protein DUF4362</fullName>
    </submittedName>
</protein>
<dbReference type="EMBL" id="QNRJ01000003">
    <property type="protein sequence ID" value="RBP06165.1"/>
    <property type="molecule type" value="Genomic_DNA"/>
</dbReference>
<dbReference type="Proteomes" id="UP000252118">
    <property type="component" value="Unassembled WGS sequence"/>
</dbReference>
<dbReference type="InterPro" id="IPR025372">
    <property type="entry name" value="DUF4362"/>
</dbReference>
<reference evidence="1 2" key="1">
    <citation type="submission" date="2018-06" db="EMBL/GenBank/DDBJ databases">
        <title>Freshwater and sediment microbial communities from various areas in North America, analyzing microbe dynamics in response to fracking.</title>
        <authorList>
            <person name="Lamendella R."/>
        </authorList>
    </citation>
    <scope>NUCLEOTIDE SEQUENCE [LARGE SCALE GENOMIC DNA]</scope>
    <source>
        <strain evidence="1 2">97B</strain>
    </source>
</reference>
<proteinExistence type="predicted"/>
<sequence>MAGLFLLFCVGGCGEPGNQVETQAGKQAGAYEPVETDIVNTHGNVENMERFEEFYQNVVDDVEDRIRIVSYTEEGDPILHDLEFDGNVLHSVRDSRRDTFGNGEIVKMSCENIEYVQNGEMADHMYRLADCDRKDADDSVLWY</sequence>